<gene>
    <name evidence="2" type="ORF">CGERO_02370</name>
</gene>
<feature type="region of interest" description="Disordered" evidence="1">
    <location>
        <begin position="157"/>
        <end position="191"/>
    </location>
</feature>
<dbReference type="EMBL" id="CP033897">
    <property type="protein sequence ID" value="AZA10798.1"/>
    <property type="molecule type" value="Genomic_DNA"/>
</dbReference>
<protein>
    <submittedName>
        <fullName evidence="2">Uncharacterized protein</fullName>
    </submittedName>
</protein>
<proteinExistence type="predicted"/>
<evidence type="ECO:0000313" key="3">
    <source>
        <dbReference type="Proteomes" id="UP000271587"/>
    </source>
</evidence>
<dbReference type="AlphaFoldDB" id="A0A3G6J1G4"/>
<evidence type="ECO:0000256" key="1">
    <source>
        <dbReference type="SAM" id="MobiDB-lite"/>
    </source>
</evidence>
<dbReference type="Proteomes" id="UP000271587">
    <property type="component" value="Chromosome"/>
</dbReference>
<reference evidence="2 3" key="1">
    <citation type="submission" date="2018-11" db="EMBL/GenBank/DDBJ databases">
        <authorList>
            <person name="Kleinhagauer T."/>
            <person name="Glaeser S.P."/>
            <person name="Spergser J."/>
            <person name="Ruckert C."/>
            <person name="Kaempfer P."/>
            <person name="Busse H.-J."/>
        </authorList>
    </citation>
    <scope>NUCLEOTIDE SEQUENCE [LARGE SCALE GENOMIC DNA]</scope>
    <source>
        <strain evidence="2 3">W8</strain>
    </source>
</reference>
<evidence type="ECO:0000313" key="2">
    <source>
        <dbReference type="EMBL" id="AZA10798.1"/>
    </source>
</evidence>
<name>A0A3G6J1G4_9CORY</name>
<accession>A0A3G6J1G4</accession>
<keyword evidence="3" id="KW-1185">Reference proteome</keyword>
<organism evidence="2 3">
    <name type="scientific">Corynebacterium gerontici</name>
    <dbReference type="NCBI Taxonomy" id="2079234"/>
    <lineage>
        <taxon>Bacteria</taxon>
        <taxon>Bacillati</taxon>
        <taxon>Actinomycetota</taxon>
        <taxon>Actinomycetes</taxon>
        <taxon>Mycobacteriales</taxon>
        <taxon>Corynebacteriaceae</taxon>
        <taxon>Corynebacterium</taxon>
    </lineage>
</organism>
<dbReference type="KEGG" id="cgk:CGERO_02370"/>
<feature type="compositionally biased region" description="Polar residues" evidence="1">
    <location>
        <begin position="163"/>
        <end position="180"/>
    </location>
</feature>
<sequence>MHFSPLCPGENRYEGMRNLPGVVVNSRLAYTQKKTGDDYAFTKSTQLSMTSGTRSFDSQKVSHILDGEFDSVEAIDRLSEKIKQTSSATIERDGSGIVEDHVRTDPAVLDGLQQPRQANLHYLRRRHPHEGNQVHELMKWKQSHRDWQQLSSPVRMSVDQDLKGQQNASLSYSRYGNFSETRAGKGSPRGS</sequence>